<comment type="caution">
    <text evidence="1">The sequence shown here is derived from an EMBL/GenBank/DDBJ whole genome shotgun (WGS) entry which is preliminary data.</text>
</comment>
<evidence type="ECO:0000313" key="2">
    <source>
        <dbReference type="Proteomes" id="UP000796880"/>
    </source>
</evidence>
<proteinExistence type="predicted"/>
<reference evidence="1" key="1">
    <citation type="submission" date="2020-03" db="EMBL/GenBank/DDBJ databases">
        <title>A high-quality chromosome-level genome assembly of a woody plant with both climbing and erect habits, Rhamnella rubrinervis.</title>
        <authorList>
            <person name="Lu Z."/>
            <person name="Yang Y."/>
            <person name="Zhu X."/>
            <person name="Sun Y."/>
        </authorList>
    </citation>
    <scope>NUCLEOTIDE SEQUENCE</scope>
    <source>
        <strain evidence="1">BYM</strain>
        <tissue evidence="1">Leaf</tissue>
    </source>
</reference>
<gene>
    <name evidence="1" type="ORF">FNV43_RR13149</name>
</gene>
<organism evidence="1 2">
    <name type="scientific">Rhamnella rubrinervis</name>
    <dbReference type="NCBI Taxonomy" id="2594499"/>
    <lineage>
        <taxon>Eukaryota</taxon>
        <taxon>Viridiplantae</taxon>
        <taxon>Streptophyta</taxon>
        <taxon>Embryophyta</taxon>
        <taxon>Tracheophyta</taxon>
        <taxon>Spermatophyta</taxon>
        <taxon>Magnoliopsida</taxon>
        <taxon>eudicotyledons</taxon>
        <taxon>Gunneridae</taxon>
        <taxon>Pentapetalae</taxon>
        <taxon>rosids</taxon>
        <taxon>fabids</taxon>
        <taxon>Rosales</taxon>
        <taxon>Rhamnaceae</taxon>
        <taxon>rhamnoid group</taxon>
        <taxon>Rhamneae</taxon>
        <taxon>Rhamnella</taxon>
    </lineage>
</organism>
<dbReference type="InterPro" id="IPR053085">
    <property type="entry name" value="Jasmonate-induced_protein"/>
</dbReference>
<dbReference type="AlphaFoldDB" id="A0A8K0MES6"/>
<dbReference type="OrthoDB" id="2617878at2759"/>
<keyword evidence="2" id="KW-1185">Reference proteome</keyword>
<evidence type="ECO:0000313" key="1">
    <source>
        <dbReference type="EMBL" id="KAF3443467.1"/>
    </source>
</evidence>
<dbReference type="Pfam" id="PF21230">
    <property type="entry name" value="Nakanori"/>
    <property type="match status" value="1"/>
</dbReference>
<accession>A0A8K0MES6</accession>
<sequence>MAANVFGNPITDVTLKGMSEYIGKTITRRDRAHVALAMKNSQGKDVDAQTYVENLKRQWDWYGHIGPSPYPVKIQNGQWGAFLHVKNAGQATGSCAAVVYRGLNGDGESCDWMFGWANPWNRARRNNAAYTAIGEAGAFQDLYGTWRDVFFSGLVHCASWNGCSSTATTGSFTSPLFQATLTLE</sequence>
<evidence type="ECO:0008006" key="3">
    <source>
        <dbReference type="Google" id="ProtNLM"/>
    </source>
</evidence>
<dbReference type="InterPro" id="IPR049065">
    <property type="entry name" value="Nakanori"/>
</dbReference>
<dbReference type="PANTHER" id="PTHR36482:SF5">
    <property type="entry name" value="23 KDA JASMONATE-INDUCED PROTEIN-LIKE"/>
    <property type="match status" value="1"/>
</dbReference>
<dbReference type="PANTHER" id="PTHR36482">
    <property type="entry name" value="OSJNBA0024J22.15 PROTEIN"/>
    <property type="match status" value="1"/>
</dbReference>
<dbReference type="EMBL" id="VOIH02000006">
    <property type="protein sequence ID" value="KAF3443467.1"/>
    <property type="molecule type" value="Genomic_DNA"/>
</dbReference>
<protein>
    <recommendedName>
        <fullName evidence="3">23 kDa jasmonate-induced protein-like</fullName>
    </recommendedName>
</protein>
<dbReference type="Proteomes" id="UP000796880">
    <property type="component" value="Unassembled WGS sequence"/>
</dbReference>
<name>A0A8K0MES6_9ROSA</name>